<gene>
    <name evidence="2" type="ORF">Ddye_013477</name>
</gene>
<feature type="domain" description="DUF8040" evidence="1">
    <location>
        <begin position="56"/>
        <end position="151"/>
    </location>
</feature>
<sequence length="294" mass="33592">MESLFQSSSSNSLSSSEDDDMNLKAITEAKRVLRKRLITLLSTFIDGPCQRVPASTSPLPGSLFIRELLNGSSNTCYELMRMQKNSFIYLCQIFREKNWLANSKHVNVEEKIAMFLITMSHNLRNRLIKNRFQHSGQTVHKFFHEVLVVMLKFSKEMTTPPSFNDNTNGIANHRLRQIFKDAVGAIDGTLIHGCIPIDKQVPYMARGRGECFQNVMAICDFDMVSKYVVVGWEGTTQESRILTKTIRDPNHNFPMLPNGAFSNTKKDVTILIWYAKKYSDSMHYTAQFSSKIVN</sequence>
<protein>
    <recommendedName>
        <fullName evidence="1">DUF8040 domain-containing protein</fullName>
    </recommendedName>
</protein>
<reference evidence="2" key="1">
    <citation type="journal article" date="2023" name="Plant J.">
        <title>Genome sequences and population genomics provide insights into the demographic history, inbreeding, and mutation load of two 'living fossil' tree species of Dipteronia.</title>
        <authorList>
            <person name="Feng Y."/>
            <person name="Comes H.P."/>
            <person name="Chen J."/>
            <person name="Zhu S."/>
            <person name="Lu R."/>
            <person name="Zhang X."/>
            <person name="Li P."/>
            <person name="Qiu J."/>
            <person name="Olsen K.M."/>
            <person name="Qiu Y."/>
        </authorList>
    </citation>
    <scope>NUCLEOTIDE SEQUENCE</scope>
    <source>
        <strain evidence="2">KIB01</strain>
    </source>
</reference>
<dbReference type="PANTHER" id="PTHR22930:SF265">
    <property type="entry name" value="MYB_SANT-LIKE DOMAIN, HARBINGER TRANSPOSASE-DERIVED NUCLEASE DOMAIN-CONTAINING PROTEIN"/>
    <property type="match status" value="1"/>
</dbReference>
<comment type="caution">
    <text evidence="2">The sequence shown here is derived from an EMBL/GenBank/DDBJ whole genome shotgun (WGS) entry which is preliminary data.</text>
</comment>
<dbReference type="PANTHER" id="PTHR22930">
    <property type="match status" value="1"/>
</dbReference>
<proteinExistence type="predicted"/>
<organism evidence="2 3">
    <name type="scientific">Dipteronia dyeriana</name>
    <dbReference type="NCBI Taxonomy" id="168575"/>
    <lineage>
        <taxon>Eukaryota</taxon>
        <taxon>Viridiplantae</taxon>
        <taxon>Streptophyta</taxon>
        <taxon>Embryophyta</taxon>
        <taxon>Tracheophyta</taxon>
        <taxon>Spermatophyta</taxon>
        <taxon>Magnoliopsida</taxon>
        <taxon>eudicotyledons</taxon>
        <taxon>Gunneridae</taxon>
        <taxon>Pentapetalae</taxon>
        <taxon>rosids</taxon>
        <taxon>malvids</taxon>
        <taxon>Sapindales</taxon>
        <taxon>Sapindaceae</taxon>
        <taxon>Hippocastanoideae</taxon>
        <taxon>Acereae</taxon>
        <taxon>Dipteronia</taxon>
    </lineage>
</organism>
<dbReference type="InterPro" id="IPR045249">
    <property type="entry name" value="HARBI1-like"/>
</dbReference>
<evidence type="ECO:0000313" key="2">
    <source>
        <dbReference type="EMBL" id="KAK2653621.1"/>
    </source>
</evidence>
<dbReference type="EMBL" id="JANJYI010000004">
    <property type="protein sequence ID" value="KAK2653621.1"/>
    <property type="molecule type" value="Genomic_DNA"/>
</dbReference>
<name>A0AAE0CJP0_9ROSI</name>
<accession>A0AAE0CJP0</accession>
<dbReference type="InterPro" id="IPR058353">
    <property type="entry name" value="DUF8040"/>
</dbReference>
<evidence type="ECO:0000259" key="1">
    <source>
        <dbReference type="Pfam" id="PF26138"/>
    </source>
</evidence>
<keyword evidence="3" id="KW-1185">Reference proteome</keyword>
<dbReference type="Proteomes" id="UP001280121">
    <property type="component" value="Unassembled WGS sequence"/>
</dbReference>
<dbReference type="AlphaFoldDB" id="A0AAE0CJP0"/>
<evidence type="ECO:0000313" key="3">
    <source>
        <dbReference type="Proteomes" id="UP001280121"/>
    </source>
</evidence>
<dbReference type="Pfam" id="PF26138">
    <property type="entry name" value="DUF8040"/>
    <property type="match status" value="1"/>
</dbReference>